<dbReference type="Gene3D" id="2.60.40.1180">
    <property type="entry name" value="Golgi alpha-mannosidase II"/>
    <property type="match status" value="1"/>
</dbReference>
<proteinExistence type="inferred from homology"/>
<dbReference type="SMART" id="SM00642">
    <property type="entry name" value="Aamy"/>
    <property type="match status" value="1"/>
</dbReference>
<evidence type="ECO:0000256" key="1">
    <source>
        <dbReference type="ARBA" id="ARBA00011738"/>
    </source>
</evidence>
<comment type="similarity">
    <text evidence="6">Belongs to the glycosyl hydrolase 13 family. GlgE subfamily.</text>
</comment>
<dbReference type="InterPro" id="IPR017853">
    <property type="entry name" value="GH"/>
</dbReference>
<comment type="function">
    <text evidence="6">Maltosyltransferase that uses maltose 1-phosphate (M1P) as the sugar donor to elongate linear or branched alpha-(1-&gt;4)-glucans. Is involved in a branched alpha-glucan biosynthetic pathway from trehalose, together with TreS, Mak and GlgB.</text>
</comment>
<feature type="site" description="Transition state stabilizer" evidence="6">
    <location>
        <position position="874"/>
    </location>
</feature>
<dbReference type="GO" id="GO:0030979">
    <property type="term" value="P:alpha-glucan biosynthetic process"/>
    <property type="evidence" value="ECO:0007669"/>
    <property type="project" value="UniProtKB-UniRule"/>
</dbReference>
<dbReference type="Proteomes" id="UP000037822">
    <property type="component" value="Unassembled WGS sequence"/>
</dbReference>
<protein>
    <recommendedName>
        <fullName evidence="6">Alpha-1,4-glucan:maltose-1-phosphate maltosyltransferase</fullName>
        <shortName evidence="6">GMPMT</shortName>
        <ecNumber evidence="6">2.4.99.16</ecNumber>
    </recommendedName>
    <alternativeName>
        <fullName evidence="6">(1-&gt;4)-alpha-D-glucan:maltose-1-phosphate alpha-D-maltosyltransferase</fullName>
    </alternativeName>
</protein>
<dbReference type="Pfam" id="PF21702">
    <property type="entry name" value="GLGE_C"/>
    <property type="match status" value="1"/>
</dbReference>
<dbReference type="InterPro" id="IPR013780">
    <property type="entry name" value="Glyco_hydro_b"/>
</dbReference>
<dbReference type="CDD" id="cd11344">
    <property type="entry name" value="AmyAc_GlgE_like"/>
    <property type="match status" value="1"/>
</dbReference>
<dbReference type="PANTHER" id="PTHR47786:SF2">
    <property type="entry name" value="GLYCOSYL HYDROLASE FAMILY 13 CATALYTIC DOMAIN-CONTAINING PROTEIN"/>
    <property type="match status" value="1"/>
</dbReference>
<gene>
    <name evidence="6" type="primary">glgE</name>
    <name evidence="9" type="ORF">AE618_02140</name>
</gene>
<feature type="active site" description="Nucleophile" evidence="6">
    <location>
        <position position="787"/>
    </location>
</feature>
<name>A0A0N0MCY5_9HYPH</name>
<feature type="binding site" evidence="6">
    <location>
        <position position="750"/>
    </location>
    <ligand>
        <name>alpha-maltose 1-phosphate</name>
        <dbReference type="ChEBI" id="CHEBI:63576"/>
    </ligand>
</feature>
<dbReference type="PATRIC" id="fig|1526658.3.peg.3485"/>
<dbReference type="Gene3D" id="1.20.58.80">
    <property type="entry name" value="Phosphotransferase system, lactose/cellobiose-type IIA subunit"/>
    <property type="match status" value="1"/>
</dbReference>
<keyword evidence="2 6" id="KW-0328">Glycosyltransferase</keyword>
<dbReference type="InterPro" id="IPR021828">
    <property type="entry name" value="GlgE_dom_N/S"/>
</dbReference>
<evidence type="ECO:0000256" key="3">
    <source>
        <dbReference type="ARBA" id="ARBA00022679"/>
    </source>
</evidence>
<dbReference type="GO" id="GO:0016758">
    <property type="term" value="F:hexosyltransferase activity"/>
    <property type="evidence" value="ECO:0007669"/>
    <property type="project" value="UniProtKB-UniRule"/>
</dbReference>
<organism evidence="9 10">
    <name type="scientific">Bosea vaviloviae</name>
    <dbReference type="NCBI Taxonomy" id="1526658"/>
    <lineage>
        <taxon>Bacteria</taxon>
        <taxon>Pseudomonadati</taxon>
        <taxon>Pseudomonadota</taxon>
        <taxon>Alphaproteobacteria</taxon>
        <taxon>Hyphomicrobiales</taxon>
        <taxon>Boseaceae</taxon>
        <taxon>Bosea</taxon>
    </lineage>
</organism>
<feature type="binding site" evidence="6">
    <location>
        <position position="715"/>
    </location>
    <ligand>
        <name>alpha-maltose 1-phosphate</name>
        <dbReference type="ChEBI" id="CHEBI:63576"/>
    </ligand>
</feature>
<evidence type="ECO:0000256" key="6">
    <source>
        <dbReference type="HAMAP-Rule" id="MF_02124"/>
    </source>
</evidence>
<dbReference type="Gene3D" id="2.60.40.10">
    <property type="entry name" value="Immunoglobulins"/>
    <property type="match status" value="1"/>
</dbReference>
<dbReference type="InterPro" id="IPR049171">
    <property type="entry name" value="GLGE_C"/>
</dbReference>
<feature type="active site" description="Proton donor" evidence="6">
    <location>
        <position position="816"/>
    </location>
</feature>
<feature type="domain" description="Glycosyl hydrolase family 13 catalytic" evidence="8">
    <location>
        <begin position="607"/>
        <end position="952"/>
    </location>
</feature>
<evidence type="ECO:0000259" key="8">
    <source>
        <dbReference type="SMART" id="SM00642"/>
    </source>
</evidence>
<dbReference type="SUPFAM" id="SSF51445">
    <property type="entry name" value="(Trans)glycosidases"/>
    <property type="match status" value="2"/>
</dbReference>
<comment type="subunit">
    <text evidence="1 6">Homodimer.</text>
</comment>
<dbReference type="Pfam" id="PF11896">
    <property type="entry name" value="GlgE_dom_N_S"/>
    <property type="match status" value="1"/>
</dbReference>
<keyword evidence="3 6" id="KW-0808">Transferase</keyword>
<evidence type="ECO:0000256" key="2">
    <source>
        <dbReference type="ARBA" id="ARBA00022676"/>
    </source>
</evidence>
<comment type="catalytic activity">
    <reaction evidence="5 6">
        <text>alpha-maltose 1-phosphate + [(1-&gt;4)-alpha-D-glucosyl](n) = [(1-&gt;4)-alpha-D-glucosyl](n+2) + phosphate</text>
        <dbReference type="Rhea" id="RHEA:42692"/>
        <dbReference type="Rhea" id="RHEA-COMP:9584"/>
        <dbReference type="Rhea" id="RHEA-COMP:10183"/>
        <dbReference type="ChEBI" id="CHEBI:15444"/>
        <dbReference type="ChEBI" id="CHEBI:43474"/>
        <dbReference type="ChEBI" id="CHEBI:63576"/>
        <dbReference type="EC" id="2.4.99.16"/>
    </reaction>
</comment>
<dbReference type="EMBL" id="LGSZ01000013">
    <property type="protein sequence ID" value="KPH82741.1"/>
    <property type="molecule type" value="Genomic_DNA"/>
</dbReference>
<evidence type="ECO:0000313" key="10">
    <source>
        <dbReference type="Proteomes" id="UP000037822"/>
    </source>
</evidence>
<dbReference type="EC" id="2.4.99.16" evidence="6"/>
<dbReference type="Gene3D" id="3.20.20.80">
    <property type="entry name" value="Glycosidases"/>
    <property type="match status" value="2"/>
</dbReference>
<feature type="compositionally biased region" description="Polar residues" evidence="7">
    <location>
        <begin position="658"/>
        <end position="668"/>
    </location>
</feature>
<evidence type="ECO:0000256" key="5">
    <source>
        <dbReference type="ARBA" id="ARBA00048735"/>
    </source>
</evidence>
<keyword evidence="10" id="KW-1185">Reference proteome</keyword>
<dbReference type="HAMAP" id="MF_02124">
    <property type="entry name" value="GlgE"/>
    <property type="match status" value="1"/>
</dbReference>
<reference evidence="9 10" key="1">
    <citation type="submission" date="2015-07" db="EMBL/GenBank/DDBJ databases">
        <title>Whole genome sequencing of Bosea vaviloviae isolated from cave pool.</title>
        <authorList>
            <person name="Tan N.E.H."/>
            <person name="Lee Y.P."/>
            <person name="Gan H.M."/>
            <person name="Barton H."/>
            <person name="Savka M.A."/>
        </authorList>
    </citation>
    <scope>NUCLEOTIDE SEQUENCE [LARGE SCALE GENOMIC DNA]</scope>
    <source>
        <strain evidence="9 10">SD260</strain>
    </source>
</reference>
<feature type="binding site" evidence="6">
    <location>
        <position position="655"/>
    </location>
    <ligand>
        <name>alpha-maltose 1-phosphate</name>
        <dbReference type="ChEBI" id="CHEBI:63576"/>
    </ligand>
</feature>
<feature type="region of interest" description="Disordered" evidence="7">
    <location>
        <begin position="652"/>
        <end position="686"/>
    </location>
</feature>
<dbReference type="AlphaFoldDB" id="A0A0N0MCY5"/>
<accession>A0A0N0MCY5</accession>
<dbReference type="InterPro" id="IPR006047">
    <property type="entry name" value="GH13_cat_dom"/>
</dbReference>
<evidence type="ECO:0000256" key="4">
    <source>
        <dbReference type="ARBA" id="ARBA00023277"/>
    </source>
</evidence>
<feature type="binding site" evidence="6">
    <location>
        <begin position="927"/>
        <end position="928"/>
    </location>
    <ligand>
        <name>alpha-maltose 1-phosphate</name>
        <dbReference type="ChEBI" id="CHEBI:63576"/>
    </ligand>
</feature>
<keyword evidence="4 6" id="KW-0119">Carbohydrate metabolism</keyword>
<dbReference type="InterPro" id="IPR026585">
    <property type="entry name" value="GlgE"/>
</dbReference>
<evidence type="ECO:0000256" key="7">
    <source>
        <dbReference type="SAM" id="MobiDB-lite"/>
    </source>
</evidence>
<evidence type="ECO:0000313" key="9">
    <source>
        <dbReference type="EMBL" id="KPH82741.1"/>
    </source>
</evidence>
<feature type="binding site" evidence="6">
    <location>
        <position position="788"/>
    </location>
    <ligand>
        <name>alpha-maltose 1-phosphate</name>
        <dbReference type="ChEBI" id="CHEBI:63576"/>
    </ligand>
</feature>
<dbReference type="InterPro" id="IPR013783">
    <property type="entry name" value="Ig-like_fold"/>
</dbReference>
<dbReference type="PANTHER" id="PTHR47786">
    <property type="entry name" value="ALPHA-1,4-GLUCAN:MALTOSE-1-PHOSPHATE MALTOSYLTRANSFERASE"/>
    <property type="match status" value="1"/>
</dbReference>
<dbReference type="GO" id="GO:0004553">
    <property type="term" value="F:hydrolase activity, hydrolyzing O-glycosyl compounds"/>
    <property type="evidence" value="ECO:0007669"/>
    <property type="project" value="InterPro"/>
</dbReference>
<comment type="caution">
    <text evidence="9">The sequence shown here is derived from an EMBL/GenBank/DDBJ whole genome shotgun (WGS) entry which is preliminary data.</text>
</comment>
<sequence>MKPRSGPRIYYLHPRLGGAGHAWGDDVRRAAELGFTHILLAWPFSITRDMFLTHDVASVDGQDAATLIRDLADACRNAGLQLWIDLAVGRADAGGPLAAQLPGCWIEHRRDALDPREILSTKEVAAAFGDGEACRRLIPFWQDQLLEWQDLGISGVRCHAAQAVSLEIWRQILAPARQADPRFQAWAWMPGAPRQERIAAGGVFDFVPSSVAWWGGREPWLIEEYNAVAPSAGLIGCPEDPFSARRPAMSAVSPTRNRQRALMDAALLADGWLMPMGYEFGMEVPFLHAEAEDFGEASRGGTDLQEAVIEANRALASIPAGPGGSMRALELGQDLDIILRSHASARQLVLLNQDLVSAVAPDVALATARLGVEPVEDASLELPPAEGRVISLKDRLAVTAAAPATLDDSGRLESQRIAIEAVSPVVDDGRFPVKRSVGDLVEVTADIFSDGHEVLAAELLWQAGDETAWSRAPMRFVVNDRWHGHFPLLRMGRHRFAVEAWWSEFGTFRRDLVKKRDAGLDIALEVREGRLILETFIGTAAPEDRAVIEDHLRRLGASQSEDASVLLAEPLDAAMTRADPKPHATGADMTFPVEADREAAAFSSWYELFPRSITDTPARHGTFRDVIGRLPAVKAMGFDVLYFPPIHPIGKTNRKGRNNTLTPSSTDPGSPYAIGSGDGGHDAIHPELGSREDFRALVRQAADHGLEIALDFAIQCSPDHPWLTQHPGWFQWRPDGSMRYAENPPKKYQDIVNVDFYAGDAVPELWVALRDVVQGWVDEGVRIFRVDNPHTKPFPFWEWLIADIRSRDPGVLFLAEAFTRPKVMYRLGKVGFSQSYTYFTWRNTKAELTAYLTELNQAPASDVFRPHFFVNTPDINPAFLHQSGRPGFLIRAALAATLSGLWGVYSGFELCESAAIPGKEEYLDSEKYEIRPRDWQAPGNIIAEITRLNLIRRSHRALQSHLGLTFYNAFNDNILYFGKRAPGRGEIILVAVNLDPFNAHSAAVEVPLWEFGLADDAAVEVEDLMRGHRFSWHGKTQTIHLDPSDTPFSIWRLSAPESASL</sequence>